<sequence>MCFEMISGGPESSILTDHQRPLLSCLSSCAFACGYLSPYPFFIFCISRFWRLSHLASSIFYFAVFQLSACPLCDWVRAQLDLWVEI</sequence>
<gene>
    <name evidence="1" type="ORF">BCR43DRAFT_490343</name>
</gene>
<proteinExistence type="predicted"/>
<evidence type="ECO:0000313" key="2">
    <source>
        <dbReference type="Proteomes" id="UP000242180"/>
    </source>
</evidence>
<dbReference type="EMBL" id="MCGN01000004">
    <property type="protein sequence ID" value="ORY97778.1"/>
    <property type="molecule type" value="Genomic_DNA"/>
</dbReference>
<reference evidence="1 2" key="1">
    <citation type="submission" date="2016-07" db="EMBL/GenBank/DDBJ databases">
        <title>Pervasive Adenine N6-methylation of Active Genes in Fungi.</title>
        <authorList>
            <consortium name="DOE Joint Genome Institute"/>
            <person name="Mondo S.J."/>
            <person name="Dannebaum R.O."/>
            <person name="Kuo R.C."/>
            <person name="Labutti K."/>
            <person name="Haridas S."/>
            <person name="Kuo A."/>
            <person name="Salamov A."/>
            <person name="Ahrendt S.R."/>
            <person name="Lipzen A."/>
            <person name="Sullivan W."/>
            <person name="Andreopoulos W.B."/>
            <person name="Clum A."/>
            <person name="Lindquist E."/>
            <person name="Daum C."/>
            <person name="Ramamoorthy G.K."/>
            <person name="Gryganskyi A."/>
            <person name="Culley D."/>
            <person name="Magnuson J.K."/>
            <person name="James T.Y."/>
            <person name="O'Malley M.A."/>
            <person name="Stajich J.E."/>
            <person name="Spatafora J.W."/>
            <person name="Visel A."/>
            <person name="Grigoriev I.V."/>
        </authorList>
    </citation>
    <scope>NUCLEOTIDE SEQUENCE [LARGE SCALE GENOMIC DNA]</scope>
    <source>
        <strain evidence="1 2">NRRL 2496</strain>
    </source>
</reference>
<dbReference type="Proteomes" id="UP000242180">
    <property type="component" value="Unassembled WGS sequence"/>
</dbReference>
<accession>A0A1X2HFS1</accession>
<evidence type="ECO:0000313" key="1">
    <source>
        <dbReference type="EMBL" id="ORY97778.1"/>
    </source>
</evidence>
<keyword evidence="2" id="KW-1185">Reference proteome</keyword>
<comment type="caution">
    <text evidence="1">The sequence shown here is derived from an EMBL/GenBank/DDBJ whole genome shotgun (WGS) entry which is preliminary data.</text>
</comment>
<dbReference type="AlphaFoldDB" id="A0A1X2HFS1"/>
<dbReference type="InParanoid" id="A0A1X2HFS1"/>
<name>A0A1X2HFS1_SYNRA</name>
<protein>
    <submittedName>
        <fullName evidence="1">Uncharacterized protein</fullName>
    </submittedName>
</protein>
<organism evidence="1 2">
    <name type="scientific">Syncephalastrum racemosum</name>
    <name type="common">Filamentous fungus</name>
    <dbReference type="NCBI Taxonomy" id="13706"/>
    <lineage>
        <taxon>Eukaryota</taxon>
        <taxon>Fungi</taxon>
        <taxon>Fungi incertae sedis</taxon>
        <taxon>Mucoromycota</taxon>
        <taxon>Mucoromycotina</taxon>
        <taxon>Mucoromycetes</taxon>
        <taxon>Mucorales</taxon>
        <taxon>Syncephalastraceae</taxon>
        <taxon>Syncephalastrum</taxon>
    </lineage>
</organism>